<dbReference type="InterPro" id="IPR015422">
    <property type="entry name" value="PyrdxlP-dep_Trfase_small"/>
</dbReference>
<protein>
    <recommendedName>
        <fullName evidence="10">8-amino-7-ketopelargonate synthase</fullName>
        <ecNumber evidence="10">2.3.1.47</ecNumber>
    </recommendedName>
</protein>
<dbReference type="PANTHER" id="PTHR13693:SF100">
    <property type="entry name" value="8-AMINO-7-OXONONANOATE SYNTHASE"/>
    <property type="match status" value="1"/>
</dbReference>
<evidence type="ECO:0000256" key="3">
    <source>
        <dbReference type="ARBA" id="ARBA00010008"/>
    </source>
</evidence>
<evidence type="ECO:0000256" key="5">
    <source>
        <dbReference type="ARBA" id="ARBA00022679"/>
    </source>
</evidence>
<evidence type="ECO:0000256" key="6">
    <source>
        <dbReference type="ARBA" id="ARBA00022756"/>
    </source>
</evidence>
<dbReference type="GO" id="GO:0030170">
    <property type="term" value="F:pyridoxal phosphate binding"/>
    <property type="evidence" value="ECO:0007669"/>
    <property type="project" value="InterPro"/>
</dbReference>
<dbReference type="NCBIfam" id="TIGR00858">
    <property type="entry name" value="bioF"/>
    <property type="match status" value="1"/>
</dbReference>
<comment type="catalytic activity">
    <reaction evidence="8 10">
        <text>6-carboxyhexanoyl-[ACP] + L-alanine + H(+) = (8S)-8-amino-7-oxononanoate + holo-[ACP] + CO2</text>
        <dbReference type="Rhea" id="RHEA:42288"/>
        <dbReference type="Rhea" id="RHEA-COMP:9685"/>
        <dbReference type="Rhea" id="RHEA-COMP:9955"/>
        <dbReference type="ChEBI" id="CHEBI:15378"/>
        <dbReference type="ChEBI" id="CHEBI:16526"/>
        <dbReference type="ChEBI" id="CHEBI:57972"/>
        <dbReference type="ChEBI" id="CHEBI:64479"/>
        <dbReference type="ChEBI" id="CHEBI:78846"/>
        <dbReference type="ChEBI" id="CHEBI:149468"/>
        <dbReference type="EC" id="2.3.1.47"/>
    </reaction>
</comment>
<accession>A0A517U683</accession>
<comment type="cofactor">
    <cofactor evidence="1 9 10">
        <name>pyridoxal 5'-phosphate</name>
        <dbReference type="ChEBI" id="CHEBI:597326"/>
    </cofactor>
</comment>
<evidence type="ECO:0000256" key="7">
    <source>
        <dbReference type="ARBA" id="ARBA00022898"/>
    </source>
</evidence>
<dbReference type="PROSITE" id="PS00599">
    <property type="entry name" value="AA_TRANSFER_CLASS_2"/>
    <property type="match status" value="1"/>
</dbReference>
<proteinExistence type="inferred from homology"/>
<gene>
    <name evidence="12" type="primary">bioF</name>
    <name evidence="12" type="ORF">I41_53910</name>
</gene>
<comment type="subunit">
    <text evidence="4 10">Homodimer.</text>
</comment>
<dbReference type="KEGG" id="llh:I41_53910"/>
<dbReference type="InterPro" id="IPR004723">
    <property type="entry name" value="AONS_Archaea/Proteobacteria"/>
</dbReference>
<sequence>MATTYSFRSGRSLTGGYMPPLDWISAELAELLQRDLLRELPAAFDLQTVMIEGAGQRLINFASNDYLGLAADPRLVAAATEACQTTGVGRGSSPLICGRSTIHAELERRLAEFEHTEAALLFPSGFAANAGVVPALADRGDAIFADAKNHASLIDGCRLSRAETHVYRHNDAAHLAELLAAHASAARRTLIVTDTLFSMDGDVAPLAEIAALARRYDAMLLLDEAHATGVFGDRGRGLAEAAGIEYDGLIRVGTLSKAFGAAGGFVVGPQALIDYLANRARSYVFSTAQPASTAAAALVALHVVADEPQRRTQLLAAAATLRKRLQAAGWRTGDSRSQIIPIAVGPAADAVALSQRLREAGFWVPAIRPPSVPPGESLLRLSLTASHTPEMVDGLLAALGTNHQDAQAQRKHEEF</sequence>
<dbReference type="GO" id="GO:0009102">
    <property type="term" value="P:biotin biosynthetic process"/>
    <property type="evidence" value="ECO:0007669"/>
    <property type="project" value="UniProtKB-UniRule"/>
</dbReference>
<evidence type="ECO:0000256" key="10">
    <source>
        <dbReference type="RuleBase" id="RU003693"/>
    </source>
</evidence>
<feature type="modified residue" description="N6-(pyridoxal phosphate)lysine" evidence="9">
    <location>
        <position position="257"/>
    </location>
</feature>
<dbReference type="InterPro" id="IPR001917">
    <property type="entry name" value="Aminotrans_II_pyridoxalP_BS"/>
</dbReference>
<dbReference type="CDD" id="cd06454">
    <property type="entry name" value="KBL_like"/>
    <property type="match status" value="1"/>
</dbReference>
<keyword evidence="12" id="KW-0012">Acyltransferase</keyword>
<dbReference type="Pfam" id="PF00155">
    <property type="entry name" value="Aminotran_1_2"/>
    <property type="match status" value="1"/>
</dbReference>
<evidence type="ECO:0000313" key="13">
    <source>
        <dbReference type="Proteomes" id="UP000317909"/>
    </source>
</evidence>
<evidence type="ECO:0000256" key="9">
    <source>
        <dbReference type="PIRSR" id="PIRSR604723-51"/>
    </source>
</evidence>
<dbReference type="InterPro" id="IPR015424">
    <property type="entry name" value="PyrdxlP-dep_Trfase"/>
</dbReference>
<evidence type="ECO:0000259" key="11">
    <source>
        <dbReference type="Pfam" id="PF00155"/>
    </source>
</evidence>
<reference evidence="12 13" key="1">
    <citation type="submission" date="2019-02" db="EMBL/GenBank/DDBJ databases">
        <title>Deep-cultivation of Planctomycetes and their phenomic and genomic characterization uncovers novel biology.</title>
        <authorList>
            <person name="Wiegand S."/>
            <person name="Jogler M."/>
            <person name="Boedeker C."/>
            <person name="Pinto D."/>
            <person name="Vollmers J."/>
            <person name="Rivas-Marin E."/>
            <person name="Kohn T."/>
            <person name="Peeters S.H."/>
            <person name="Heuer A."/>
            <person name="Rast P."/>
            <person name="Oberbeckmann S."/>
            <person name="Bunk B."/>
            <person name="Jeske O."/>
            <person name="Meyerdierks A."/>
            <person name="Storesund J.E."/>
            <person name="Kallscheuer N."/>
            <person name="Luecker S."/>
            <person name="Lage O.M."/>
            <person name="Pohl T."/>
            <person name="Merkel B.J."/>
            <person name="Hornburger P."/>
            <person name="Mueller R.-W."/>
            <person name="Bruemmer F."/>
            <person name="Labrenz M."/>
            <person name="Spormann A.M."/>
            <person name="Op den Camp H."/>
            <person name="Overmann J."/>
            <person name="Amann R."/>
            <person name="Jetten M.S.M."/>
            <person name="Mascher T."/>
            <person name="Medema M.H."/>
            <person name="Devos D.P."/>
            <person name="Kaster A.-K."/>
            <person name="Ovreas L."/>
            <person name="Rohde M."/>
            <person name="Galperin M.Y."/>
            <person name="Jogler C."/>
        </authorList>
    </citation>
    <scope>NUCLEOTIDE SEQUENCE [LARGE SCALE GENOMIC DNA]</scope>
    <source>
        <strain evidence="12 13">I41</strain>
    </source>
</reference>
<dbReference type="UniPathway" id="UPA00078"/>
<keyword evidence="7 9" id="KW-0663">Pyridoxal phosphate</keyword>
<dbReference type="InterPro" id="IPR050087">
    <property type="entry name" value="AON_synthase_class-II"/>
</dbReference>
<evidence type="ECO:0000256" key="2">
    <source>
        <dbReference type="ARBA" id="ARBA00004746"/>
    </source>
</evidence>
<evidence type="ECO:0000256" key="1">
    <source>
        <dbReference type="ARBA" id="ARBA00001933"/>
    </source>
</evidence>
<dbReference type="GO" id="GO:0008710">
    <property type="term" value="F:8-amino-7-oxononanoate synthase activity"/>
    <property type="evidence" value="ECO:0007669"/>
    <property type="project" value="UniProtKB-UniRule"/>
</dbReference>
<dbReference type="InterPro" id="IPR004839">
    <property type="entry name" value="Aminotransferase_I/II_large"/>
</dbReference>
<evidence type="ECO:0000313" key="12">
    <source>
        <dbReference type="EMBL" id="QDT76146.1"/>
    </source>
</evidence>
<organism evidence="12 13">
    <name type="scientific">Lacipirellula limnantheis</name>
    <dbReference type="NCBI Taxonomy" id="2528024"/>
    <lineage>
        <taxon>Bacteria</taxon>
        <taxon>Pseudomonadati</taxon>
        <taxon>Planctomycetota</taxon>
        <taxon>Planctomycetia</taxon>
        <taxon>Pirellulales</taxon>
        <taxon>Lacipirellulaceae</taxon>
        <taxon>Lacipirellula</taxon>
    </lineage>
</organism>
<keyword evidence="5 10" id="KW-0808">Transferase</keyword>
<dbReference type="InterPro" id="IPR015421">
    <property type="entry name" value="PyrdxlP-dep_Trfase_major"/>
</dbReference>
<dbReference type="Gene3D" id="3.90.1150.10">
    <property type="entry name" value="Aspartate Aminotransferase, domain 1"/>
    <property type="match status" value="1"/>
</dbReference>
<evidence type="ECO:0000256" key="8">
    <source>
        <dbReference type="ARBA" id="ARBA00047715"/>
    </source>
</evidence>
<dbReference type="Gene3D" id="3.40.640.10">
    <property type="entry name" value="Type I PLP-dependent aspartate aminotransferase-like (Major domain)"/>
    <property type="match status" value="1"/>
</dbReference>
<keyword evidence="13" id="KW-1185">Reference proteome</keyword>
<feature type="domain" description="Aminotransferase class I/classII large" evidence="11">
    <location>
        <begin position="58"/>
        <end position="399"/>
    </location>
</feature>
<keyword evidence="6" id="KW-0093">Biotin biosynthesis</keyword>
<comment type="similarity">
    <text evidence="3 10">Belongs to the class-II pyridoxal-phosphate-dependent aminotransferase family. BioF subfamily.</text>
</comment>
<dbReference type="Proteomes" id="UP000317909">
    <property type="component" value="Chromosome"/>
</dbReference>
<dbReference type="EMBL" id="CP036339">
    <property type="protein sequence ID" value="QDT76146.1"/>
    <property type="molecule type" value="Genomic_DNA"/>
</dbReference>
<dbReference type="AlphaFoldDB" id="A0A517U683"/>
<dbReference type="RefSeq" id="WP_246133757.1">
    <property type="nucleotide sequence ID" value="NZ_CP036339.1"/>
</dbReference>
<comment type="pathway">
    <text evidence="2 10">Cofactor biosynthesis; biotin biosynthesis.</text>
</comment>
<evidence type="ECO:0000256" key="4">
    <source>
        <dbReference type="ARBA" id="ARBA00011738"/>
    </source>
</evidence>
<dbReference type="PANTHER" id="PTHR13693">
    <property type="entry name" value="CLASS II AMINOTRANSFERASE/8-AMINO-7-OXONONANOATE SYNTHASE"/>
    <property type="match status" value="1"/>
</dbReference>
<dbReference type="EC" id="2.3.1.47" evidence="10"/>
<name>A0A517U683_9BACT</name>
<dbReference type="SUPFAM" id="SSF53383">
    <property type="entry name" value="PLP-dependent transferases"/>
    <property type="match status" value="1"/>
</dbReference>
<comment type="function">
    <text evidence="10">Catalyzes the decarboxylative condensation of pimeloyl-[acyl-carrier protein] and L-alanine to produce 8-amino-7-oxononanoate (AON), [acyl-carrier protein], and carbon dioxide.</text>
</comment>